<dbReference type="AlphaFoldDB" id="A0A7W4QEE4"/>
<gene>
    <name evidence="1" type="ORF">BACVE_002387</name>
</gene>
<sequence>MKAFYDKSPLRRAFVCHLHSVSVYNDCIKEILGNPAKNVDELTFNS</sequence>
<dbReference type="EMBL" id="CP063687">
    <property type="protein sequence ID" value="QOY27375.1"/>
    <property type="molecule type" value="Genomic_DNA"/>
</dbReference>
<protein>
    <submittedName>
        <fullName evidence="1">Uncharacterized protein</fullName>
    </submittedName>
</protein>
<dbReference type="KEGG" id="bmp:NG74_03290"/>
<accession>A0A7W4QEE4</accession>
<name>A0A7W4QEE4_BACVE</name>
<proteinExistence type="predicted"/>
<organism evidence="1 2">
    <name type="scientific">Bacillus velezensis</name>
    <dbReference type="NCBI Taxonomy" id="492670"/>
    <lineage>
        <taxon>Bacteria</taxon>
        <taxon>Bacillati</taxon>
        <taxon>Bacillota</taxon>
        <taxon>Bacilli</taxon>
        <taxon>Bacillales</taxon>
        <taxon>Bacillaceae</taxon>
        <taxon>Bacillus</taxon>
        <taxon>Bacillus amyloliquefaciens group</taxon>
    </lineage>
</organism>
<reference evidence="2" key="1">
    <citation type="submission" date="2020-10" db="EMBL/GenBank/DDBJ databases">
        <title>Complete genome sequence of Bacillus velezensis NST6.</title>
        <authorList>
            <person name="Choi J."/>
        </authorList>
    </citation>
    <scope>NUCLEOTIDE SEQUENCE [LARGE SCALE GENOMIC DNA]</scope>
    <source>
        <strain evidence="2">NST6</strain>
    </source>
</reference>
<dbReference type="Proteomes" id="UP000587477">
    <property type="component" value="Chromosome"/>
</dbReference>
<evidence type="ECO:0000313" key="1">
    <source>
        <dbReference type="EMBL" id="QOY27375.1"/>
    </source>
</evidence>
<evidence type="ECO:0000313" key="2">
    <source>
        <dbReference type="Proteomes" id="UP000587477"/>
    </source>
</evidence>